<proteinExistence type="predicted"/>
<protein>
    <submittedName>
        <fullName evidence="1">Uncharacterized protein</fullName>
    </submittedName>
</protein>
<organism evidence="1">
    <name type="scientific">Macrococcoides canis</name>
    <dbReference type="NCBI Taxonomy" id="1855823"/>
    <lineage>
        <taxon>Bacteria</taxon>
        <taxon>Bacillati</taxon>
        <taxon>Bacillota</taxon>
        <taxon>Bacilli</taxon>
        <taxon>Bacillales</taxon>
        <taxon>Staphylococcaceae</taxon>
        <taxon>Macrococcoides</taxon>
    </lineage>
</organism>
<sequence>MNINKAKFIDENTTFYFDPPLERRMRQLNISDNEDINKIITLCPRLYINHLTFDLKIKSRSSHFEIKVTSLKTQKECLSANKVKIITPYPNKRYLCVGTLINRKVKEGISFVPDDEDFSPYDDFINRINCKEFNVIERSKSSLYDNIFVSKKDDDDRKNRVDDYNKELKEKYEIARYKITECWKLKGRYEQYDELVSNGLEINYFIYVLRYKREYIQNFISSKPILEVATASDSYQSNVKNTILGHVYQDKLTTSVNIYDDEVMIQEMILIPINHNDLEFFNYEEQIYKVNHRELSHKLISMVPIFE</sequence>
<reference evidence="1" key="1">
    <citation type="journal article" date="2019" name="J. Antimicrob. Chemother.">
        <title>Macrococcus canis contains recombinogenic methicillin resistance elements and the mecB plasmid found in Staphylococcus aureus.</title>
        <authorList>
            <person name="Chanchaithong P."/>
            <person name="Perreten V."/>
            <person name="Schwendener S."/>
        </authorList>
    </citation>
    <scope>NUCLEOTIDE SEQUENCE</scope>
    <source>
        <strain evidence="1">KM0218</strain>
        <plasmid evidence="1">pKM0218</plasmid>
    </source>
</reference>
<dbReference type="EMBL" id="MF477836">
    <property type="protein sequence ID" value="AXE75013.1"/>
    <property type="molecule type" value="Genomic_DNA"/>
</dbReference>
<accession>A0A4Y1NN50</accession>
<geneLocation type="plasmid" evidence="1">
    <name>pKM0218</name>
</geneLocation>
<dbReference type="RefSeq" id="WP_159372541.1">
    <property type="nucleotide sequence ID" value="NZ_MF477836.1"/>
</dbReference>
<name>A0A4Y1NN50_9STAP</name>
<dbReference type="AlphaFoldDB" id="A0A4Y1NN50"/>
<keyword evidence="1" id="KW-0614">Plasmid</keyword>
<evidence type="ECO:0000313" key="1">
    <source>
        <dbReference type="EMBL" id="AXE75013.1"/>
    </source>
</evidence>